<dbReference type="AlphaFoldDB" id="A0A5J4TKC5"/>
<protein>
    <submittedName>
        <fullName evidence="2">Uncharacterized protein</fullName>
    </submittedName>
</protein>
<reference evidence="2 3" key="1">
    <citation type="submission" date="2019-03" db="EMBL/GenBank/DDBJ databases">
        <title>Single cell metagenomics reveals metabolic interactions within the superorganism composed of flagellate Streblomastix strix and complex community of Bacteroidetes bacteria on its surface.</title>
        <authorList>
            <person name="Treitli S.C."/>
            <person name="Kolisko M."/>
            <person name="Husnik F."/>
            <person name="Keeling P."/>
            <person name="Hampl V."/>
        </authorList>
    </citation>
    <scope>NUCLEOTIDE SEQUENCE [LARGE SCALE GENOMIC DNA]</scope>
    <source>
        <strain evidence="2">ST1C</strain>
    </source>
</reference>
<gene>
    <name evidence="2" type="ORF">EZS28_045974</name>
</gene>
<name>A0A5J4TKC5_9EUKA</name>
<organism evidence="2 3">
    <name type="scientific">Streblomastix strix</name>
    <dbReference type="NCBI Taxonomy" id="222440"/>
    <lineage>
        <taxon>Eukaryota</taxon>
        <taxon>Metamonada</taxon>
        <taxon>Preaxostyla</taxon>
        <taxon>Oxymonadida</taxon>
        <taxon>Streblomastigidae</taxon>
        <taxon>Streblomastix</taxon>
    </lineage>
</organism>
<evidence type="ECO:0000313" key="2">
    <source>
        <dbReference type="EMBL" id="KAA6358499.1"/>
    </source>
</evidence>
<comment type="caution">
    <text evidence="2">The sequence shown here is derived from an EMBL/GenBank/DDBJ whole genome shotgun (WGS) entry which is preliminary data.</text>
</comment>
<evidence type="ECO:0000313" key="3">
    <source>
        <dbReference type="Proteomes" id="UP000324800"/>
    </source>
</evidence>
<evidence type="ECO:0000256" key="1">
    <source>
        <dbReference type="SAM" id="MobiDB-lite"/>
    </source>
</evidence>
<proteinExistence type="predicted"/>
<feature type="non-terminal residue" evidence="2">
    <location>
        <position position="76"/>
    </location>
</feature>
<dbReference type="EMBL" id="SNRW01029761">
    <property type="protein sequence ID" value="KAA6358499.1"/>
    <property type="molecule type" value="Genomic_DNA"/>
</dbReference>
<accession>A0A5J4TKC5</accession>
<sequence length="76" mass="8539">MKRRTNFASKRPSSRDSYNTLNYTNLVPQNPLQVAAQPQSTFVNAFRQNLEINPLDPDQTIATPEEVPPNAIIAAR</sequence>
<dbReference type="Proteomes" id="UP000324800">
    <property type="component" value="Unassembled WGS sequence"/>
</dbReference>
<feature type="region of interest" description="Disordered" evidence="1">
    <location>
        <begin position="1"/>
        <end position="20"/>
    </location>
</feature>